<comment type="similarity">
    <text evidence="1">Belongs to the paxM FAD-dependent monooxygenase family.</text>
</comment>
<evidence type="ECO:0000313" key="8">
    <source>
        <dbReference type="Proteomes" id="UP000076798"/>
    </source>
</evidence>
<dbReference type="Pfam" id="PF01494">
    <property type="entry name" value="FAD_binding_3"/>
    <property type="match status" value="1"/>
</dbReference>
<evidence type="ECO:0000256" key="4">
    <source>
        <dbReference type="ARBA" id="ARBA00023002"/>
    </source>
</evidence>
<proteinExistence type="inferred from homology"/>
<organism evidence="7 8">
    <name type="scientific">Sistotremastrum suecicum HHB10207 ss-3</name>
    <dbReference type="NCBI Taxonomy" id="1314776"/>
    <lineage>
        <taxon>Eukaryota</taxon>
        <taxon>Fungi</taxon>
        <taxon>Dikarya</taxon>
        <taxon>Basidiomycota</taxon>
        <taxon>Agaricomycotina</taxon>
        <taxon>Agaricomycetes</taxon>
        <taxon>Sistotremastrales</taxon>
        <taxon>Sistotremastraceae</taxon>
        <taxon>Sistotremastrum</taxon>
    </lineage>
</organism>
<keyword evidence="8" id="KW-1185">Reference proteome</keyword>
<keyword evidence="5" id="KW-0503">Monooxygenase</keyword>
<dbReference type="Gene3D" id="3.50.50.60">
    <property type="entry name" value="FAD/NAD(P)-binding domain"/>
    <property type="match status" value="1"/>
</dbReference>
<dbReference type="EMBL" id="KV428005">
    <property type="protein sequence ID" value="KZT44259.1"/>
    <property type="molecule type" value="Genomic_DNA"/>
</dbReference>
<dbReference type="InterPro" id="IPR002938">
    <property type="entry name" value="FAD-bd"/>
</dbReference>
<keyword evidence="3" id="KW-0274">FAD</keyword>
<reference evidence="7 8" key="1">
    <citation type="journal article" date="2016" name="Mol. Biol. Evol.">
        <title>Comparative Genomics of Early-Diverging Mushroom-Forming Fungi Provides Insights into the Origins of Lignocellulose Decay Capabilities.</title>
        <authorList>
            <person name="Nagy L.G."/>
            <person name="Riley R."/>
            <person name="Tritt A."/>
            <person name="Adam C."/>
            <person name="Daum C."/>
            <person name="Floudas D."/>
            <person name="Sun H."/>
            <person name="Yadav J.S."/>
            <person name="Pangilinan J."/>
            <person name="Larsson K.H."/>
            <person name="Matsuura K."/>
            <person name="Barry K."/>
            <person name="Labutti K."/>
            <person name="Kuo R."/>
            <person name="Ohm R.A."/>
            <person name="Bhattacharya S.S."/>
            <person name="Shirouzu T."/>
            <person name="Yoshinaga Y."/>
            <person name="Martin F.M."/>
            <person name="Grigoriev I.V."/>
            <person name="Hibbett D.S."/>
        </authorList>
    </citation>
    <scope>NUCLEOTIDE SEQUENCE [LARGE SCALE GENOMIC DNA]</scope>
    <source>
        <strain evidence="7 8">HHB10207 ss-3</strain>
    </source>
</reference>
<dbReference type="GO" id="GO:0004497">
    <property type="term" value="F:monooxygenase activity"/>
    <property type="evidence" value="ECO:0007669"/>
    <property type="project" value="UniProtKB-KW"/>
</dbReference>
<dbReference type="GO" id="GO:0071949">
    <property type="term" value="F:FAD binding"/>
    <property type="evidence" value="ECO:0007669"/>
    <property type="project" value="InterPro"/>
</dbReference>
<evidence type="ECO:0000256" key="3">
    <source>
        <dbReference type="ARBA" id="ARBA00022827"/>
    </source>
</evidence>
<evidence type="ECO:0000256" key="5">
    <source>
        <dbReference type="ARBA" id="ARBA00023033"/>
    </source>
</evidence>
<dbReference type="InterPro" id="IPR050493">
    <property type="entry name" value="FAD-dep_Monooxygenase_BioMet"/>
</dbReference>
<dbReference type="PRINTS" id="PR00420">
    <property type="entry name" value="RNGMNOXGNASE"/>
</dbReference>
<name>A0A166J0L9_9AGAM</name>
<dbReference type="InterPro" id="IPR036188">
    <property type="entry name" value="FAD/NAD-bd_sf"/>
</dbReference>
<gene>
    <name evidence="7" type="ORF">SISSUDRAFT_345375</name>
</gene>
<evidence type="ECO:0000256" key="2">
    <source>
        <dbReference type="ARBA" id="ARBA00022630"/>
    </source>
</evidence>
<keyword evidence="2" id="KW-0285">Flavoprotein</keyword>
<protein>
    <submittedName>
        <fullName evidence="7">FAD/NAD(P)-binding domain-containing protein</fullName>
    </submittedName>
</protein>
<sequence>MSSEPNRVIIIGAGIAGPVLALFLKRKGFDPVVYESHSSIEDAGLSLMLQPNGQKVLALIPGLLEKIPGWNIEGIHIVSLVQDEVLFEAPIPTSVGFGLRGVPRRAFHQCLVDEAISQGIEIHWGHKLASITQSDTDVTATFTNGTTAVGSFAVGCDGLHSVTRITLFGKEQAPYTGLTQTGGFSPIPPTLATIANGGSAMFNFYGESSHMVAYRVAEDAICWAISQRAEENRESWKHVDQQQVEEIKGGPFSRWPSGAGELVATAKTIIKYGLYDRPELNSWHKGRIVLIGDAAHPTSPHLGQGANQAFEDIYHLVRLLLEHKVPTNGPIPTKFLDDTFTEFEQIRIPRTAALVRAAHQQGEGRVVDGLEACKARDAAVKAAFSSGNILKGVQDYAANPYGEKSAI</sequence>
<evidence type="ECO:0000313" key="7">
    <source>
        <dbReference type="EMBL" id="KZT44259.1"/>
    </source>
</evidence>
<dbReference type="SUPFAM" id="SSF51905">
    <property type="entry name" value="FAD/NAD(P)-binding domain"/>
    <property type="match status" value="1"/>
</dbReference>
<dbReference type="OrthoDB" id="47494at2759"/>
<dbReference type="Proteomes" id="UP000076798">
    <property type="component" value="Unassembled WGS sequence"/>
</dbReference>
<dbReference type="STRING" id="1314776.A0A166J0L9"/>
<evidence type="ECO:0000259" key="6">
    <source>
        <dbReference type="Pfam" id="PF01494"/>
    </source>
</evidence>
<dbReference type="AlphaFoldDB" id="A0A166J0L9"/>
<accession>A0A166J0L9</accession>
<dbReference type="PANTHER" id="PTHR13789">
    <property type="entry name" value="MONOOXYGENASE"/>
    <property type="match status" value="1"/>
</dbReference>
<keyword evidence="4" id="KW-0560">Oxidoreductase</keyword>
<dbReference type="PANTHER" id="PTHR13789:SF309">
    <property type="entry name" value="PUTATIVE (AFU_ORTHOLOGUE AFUA_6G14510)-RELATED"/>
    <property type="match status" value="1"/>
</dbReference>
<evidence type="ECO:0000256" key="1">
    <source>
        <dbReference type="ARBA" id="ARBA00007992"/>
    </source>
</evidence>
<feature type="domain" description="FAD-binding" evidence="6">
    <location>
        <begin position="7"/>
        <end position="322"/>
    </location>
</feature>